<organism evidence="9 10">
    <name type="scientific">Luteimicrobium subarcticum</name>
    <dbReference type="NCBI Taxonomy" id="620910"/>
    <lineage>
        <taxon>Bacteria</taxon>
        <taxon>Bacillati</taxon>
        <taxon>Actinomycetota</taxon>
        <taxon>Actinomycetes</taxon>
        <taxon>Micrococcales</taxon>
        <taxon>Luteimicrobium</taxon>
    </lineage>
</organism>
<accession>A0A2M8W3M0</accession>
<dbReference type="GO" id="GO:0004222">
    <property type="term" value="F:metalloendopeptidase activity"/>
    <property type="evidence" value="ECO:0007669"/>
    <property type="project" value="InterPro"/>
</dbReference>
<evidence type="ECO:0000256" key="4">
    <source>
        <dbReference type="ARBA" id="ARBA00022801"/>
    </source>
</evidence>
<dbReference type="GO" id="GO:0005829">
    <property type="term" value="C:cytosol"/>
    <property type="evidence" value="ECO:0007669"/>
    <property type="project" value="TreeGrafter"/>
</dbReference>
<reference evidence="9 10" key="1">
    <citation type="submission" date="2017-11" db="EMBL/GenBank/DDBJ databases">
        <title>Genomic Encyclopedia of Archaeal and Bacterial Type Strains, Phase II (KMG-II): From Individual Species to Whole Genera.</title>
        <authorList>
            <person name="Goeker M."/>
        </authorList>
    </citation>
    <scope>NUCLEOTIDE SEQUENCE [LARGE SCALE GENOMIC DNA]</scope>
    <source>
        <strain evidence="9 10">DSM 22413</strain>
    </source>
</reference>
<keyword evidence="5 7" id="KW-0862">Zinc</keyword>
<dbReference type="FunFam" id="3.40.390.10:FF:000009">
    <property type="entry name" value="Oligopeptidase A"/>
    <property type="match status" value="1"/>
</dbReference>
<dbReference type="EMBL" id="PGTZ01000012">
    <property type="protein sequence ID" value="PJI85500.1"/>
    <property type="molecule type" value="Genomic_DNA"/>
</dbReference>
<dbReference type="OrthoDB" id="9773538at2"/>
<feature type="domain" description="Peptidase M3A/M3B catalytic" evidence="8">
    <location>
        <begin position="244"/>
        <end position="692"/>
    </location>
</feature>
<dbReference type="Gene3D" id="1.10.1370.40">
    <property type="match status" value="1"/>
</dbReference>
<dbReference type="InterPro" id="IPR024079">
    <property type="entry name" value="MetalloPept_cat_dom_sf"/>
</dbReference>
<proteinExistence type="inferred from homology"/>
<dbReference type="GO" id="GO:0046872">
    <property type="term" value="F:metal ion binding"/>
    <property type="evidence" value="ECO:0007669"/>
    <property type="project" value="UniProtKB-UniRule"/>
</dbReference>
<dbReference type="PANTHER" id="PTHR43660:SF1">
    <property type="entry name" value="DIPEPTIDYL CARBOXYPEPTIDASE"/>
    <property type="match status" value="1"/>
</dbReference>
<dbReference type="PANTHER" id="PTHR43660">
    <property type="entry name" value="DIPEPTIDYL CARBOXYPEPTIDASE"/>
    <property type="match status" value="1"/>
</dbReference>
<dbReference type="Proteomes" id="UP000231586">
    <property type="component" value="Unassembled WGS sequence"/>
</dbReference>
<dbReference type="GO" id="GO:0004180">
    <property type="term" value="F:carboxypeptidase activity"/>
    <property type="evidence" value="ECO:0007669"/>
    <property type="project" value="TreeGrafter"/>
</dbReference>
<dbReference type="RefSeq" id="WP_100351117.1">
    <property type="nucleotide sequence ID" value="NZ_PGTZ01000012.1"/>
</dbReference>
<keyword evidence="4 7" id="KW-0378">Hydrolase</keyword>
<keyword evidence="2 7" id="KW-0645">Protease</keyword>
<dbReference type="SUPFAM" id="SSF55486">
    <property type="entry name" value="Metalloproteases ('zincins'), catalytic domain"/>
    <property type="match status" value="1"/>
</dbReference>
<dbReference type="Gene3D" id="1.10.1370.10">
    <property type="entry name" value="Neurolysin, domain 3"/>
    <property type="match status" value="1"/>
</dbReference>
<dbReference type="InterPro" id="IPR034005">
    <property type="entry name" value="M3A_DCP"/>
</dbReference>
<comment type="caution">
    <text evidence="9">The sequence shown here is derived from an EMBL/GenBank/DDBJ whole genome shotgun (WGS) entry which is preliminary data.</text>
</comment>
<dbReference type="CDD" id="cd06456">
    <property type="entry name" value="M3A_DCP"/>
    <property type="match status" value="1"/>
</dbReference>
<evidence type="ECO:0000256" key="7">
    <source>
        <dbReference type="RuleBase" id="RU003435"/>
    </source>
</evidence>
<keyword evidence="10" id="KW-1185">Reference proteome</keyword>
<protein>
    <submittedName>
        <fullName evidence="9">Peptidyl-dipeptidase Dcp</fullName>
    </submittedName>
</protein>
<dbReference type="AlphaFoldDB" id="A0A2M8W3M0"/>
<evidence type="ECO:0000256" key="3">
    <source>
        <dbReference type="ARBA" id="ARBA00022723"/>
    </source>
</evidence>
<dbReference type="Pfam" id="PF01432">
    <property type="entry name" value="Peptidase_M3"/>
    <property type="match status" value="1"/>
</dbReference>
<gene>
    <name evidence="9" type="ORF">CLV34_3013</name>
</gene>
<name>A0A2M8W3M0_9MICO</name>
<comment type="cofactor">
    <cofactor evidence="7">
        <name>Zn(2+)</name>
        <dbReference type="ChEBI" id="CHEBI:29105"/>
    </cofactor>
    <text evidence="7">Binds 1 zinc ion.</text>
</comment>
<evidence type="ECO:0000313" key="10">
    <source>
        <dbReference type="Proteomes" id="UP000231586"/>
    </source>
</evidence>
<dbReference type="Gene3D" id="3.40.390.10">
    <property type="entry name" value="Collagenase (Catalytic Domain)"/>
    <property type="match status" value="1"/>
</dbReference>
<dbReference type="GO" id="GO:0006508">
    <property type="term" value="P:proteolysis"/>
    <property type="evidence" value="ECO:0007669"/>
    <property type="project" value="UniProtKB-KW"/>
</dbReference>
<evidence type="ECO:0000256" key="2">
    <source>
        <dbReference type="ARBA" id="ARBA00022670"/>
    </source>
</evidence>
<keyword evidence="6 7" id="KW-0482">Metalloprotease</keyword>
<evidence type="ECO:0000313" key="9">
    <source>
        <dbReference type="EMBL" id="PJI85500.1"/>
    </source>
</evidence>
<evidence type="ECO:0000256" key="5">
    <source>
        <dbReference type="ARBA" id="ARBA00022833"/>
    </source>
</evidence>
<dbReference type="InterPro" id="IPR001567">
    <property type="entry name" value="Pept_M3A_M3B_dom"/>
</dbReference>
<evidence type="ECO:0000256" key="1">
    <source>
        <dbReference type="ARBA" id="ARBA00006040"/>
    </source>
</evidence>
<keyword evidence="3 7" id="KW-0479">Metal-binding</keyword>
<dbReference type="InterPro" id="IPR045090">
    <property type="entry name" value="Pept_M3A_M3B"/>
</dbReference>
<evidence type="ECO:0000259" key="8">
    <source>
        <dbReference type="Pfam" id="PF01432"/>
    </source>
</evidence>
<comment type="similarity">
    <text evidence="1 7">Belongs to the peptidase M3 family.</text>
</comment>
<dbReference type="InterPro" id="IPR024077">
    <property type="entry name" value="Neurolysin/TOP_dom2"/>
</dbReference>
<sequence length="694" mass="75291">MTTDSATPTSAPLDPANPFASRSALPYELPDHAAIRTEHFLPAIRAGMATQRAALDDLAAATDGPDAGLLAAFERSAALLTRAATVFYNQLSADATPDLEAVEEEVAPELSAHRDAIYMDAALHARFRALADRAAADEVVLDDDQAWLLERILRDFRRAGVALDAATQERVRDLNARTTSLMAEFGRKELAGEKAAAVLVTDAAELAGLSADAVEGAAKAATDRGHEGAWLLEMQLPTNQRVVAELDDADVRARVQAASESRGATGDETDTRSTVLEIARLRAQVAQALGYAHWADYVAEIGTAKTGDAVAEMLARLAPAAVANARREAVELAGPDAELRASDWSYVAGRARAERFSLDESALRPYLELGRVVRDGVFRAANLLYGLSFVERPDLVGYHPDVVVFEVFDGPAGEPGQGMGLFLADWYTRATKRGGAWMNNLVDQNHLDGQKPVVVNNLNIVKPPAGRPTLLAWDEVITLFHEFGHALHGLLSDVRYPSQSGTDVPRDFVEYPSQVNEMWAWEPEILRAYAVHHETGEPMPSAWVDTLLATRQWGEGFATTEYLAAALLDQAWHRLAPDEVPADASDVTAFEADALARAGVDFAPVPPRYRTTYFNHVFGGGYAAGYYSYIWAEVLDAETVEWFRENGGLTRENGDRFRAALLSRGGTGDAMGFFADLRGRAPEIGPLLERRGLA</sequence>
<evidence type="ECO:0000256" key="6">
    <source>
        <dbReference type="ARBA" id="ARBA00023049"/>
    </source>
</evidence>